<protein>
    <submittedName>
        <fullName evidence="1">Uncharacterized protein</fullName>
    </submittedName>
</protein>
<evidence type="ECO:0000313" key="1">
    <source>
        <dbReference type="EMBL" id="KKN20440.1"/>
    </source>
</evidence>
<reference evidence="1" key="1">
    <citation type="journal article" date="2015" name="Nature">
        <title>Complex archaea that bridge the gap between prokaryotes and eukaryotes.</title>
        <authorList>
            <person name="Spang A."/>
            <person name="Saw J.H."/>
            <person name="Jorgensen S.L."/>
            <person name="Zaremba-Niedzwiedzka K."/>
            <person name="Martijn J."/>
            <person name="Lind A.E."/>
            <person name="van Eijk R."/>
            <person name="Schleper C."/>
            <person name="Guy L."/>
            <person name="Ettema T.J."/>
        </authorList>
    </citation>
    <scope>NUCLEOTIDE SEQUENCE</scope>
</reference>
<dbReference type="AlphaFoldDB" id="A0A0F9NLQ6"/>
<proteinExistence type="predicted"/>
<comment type="caution">
    <text evidence="1">The sequence shown here is derived from an EMBL/GenBank/DDBJ whole genome shotgun (WGS) entry which is preliminary data.</text>
</comment>
<organism evidence="1">
    <name type="scientific">marine sediment metagenome</name>
    <dbReference type="NCBI Taxonomy" id="412755"/>
    <lineage>
        <taxon>unclassified sequences</taxon>
        <taxon>metagenomes</taxon>
        <taxon>ecological metagenomes</taxon>
    </lineage>
</organism>
<accession>A0A0F9NLQ6</accession>
<gene>
    <name evidence="1" type="ORF">LCGC14_0935550</name>
</gene>
<name>A0A0F9NLQ6_9ZZZZ</name>
<dbReference type="EMBL" id="LAZR01003241">
    <property type="protein sequence ID" value="KKN20440.1"/>
    <property type="molecule type" value="Genomic_DNA"/>
</dbReference>
<sequence>MISAFSIILEDDILYSSKKKKFSAFEIVLFVDKLLRSLNPKNNWRLNKVCLKNHKTTRERIIIEHIITRDNKNLFFCSVGNFKVGSEEAFKMLKDFVRQVSLQYRNLDDLKSLSKESSFKDIIKLITNFLRDKYIEPLEEEIIFEENGNQLKNTILYTGISAQGLPIISQLYDKDLLRDLQQEKTNEKIELFSSDLSAKLATISMNTQIRAKTNIKEIHMTDSDNRDSKKIIFFGNIKGYSLDFIASGNFYKLRDIFKD</sequence>